<protein>
    <recommendedName>
        <fullName evidence="2">DSBA-like thioredoxin domain-containing protein</fullName>
    </recommendedName>
</protein>
<dbReference type="OrthoDB" id="5244108at2"/>
<dbReference type="InterPro" id="IPR036249">
    <property type="entry name" value="Thioredoxin-like_sf"/>
</dbReference>
<dbReference type="EMBL" id="CP039965">
    <property type="protein sequence ID" value="QCO57271.1"/>
    <property type="molecule type" value="Genomic_DNA"/>
</dbReference>
<keyword evidence="3" id="KW-0614">Plasmid</keyword>
<gene>
    <name evidence="3" type="ORF">EOK75_16105</name>
</gene>
<evidence type="ECO:0000313" key="3">
    <source>
        <dbReference type="EMBL" id="QCO57271.1"/>
    </source>
</evidence>
<accession>A0A4P8EJB4</accession>
<dbReference type="Pfam" id="PF01323">
    <property type="entry name" value="DSBA"/>
    <property type="match status" value="1"/>
</dbReference>
<dbReference type="Proteomes" id="UP000298631">
    <property type="component" value="Plasmid unnamed1"/>
</dbReference>
<feature type="domain" description="DSBA-like thioredoxin" evidence="2">
    <location>
        <begin position="15"/>
        <end position="99"/>
    </location>
</feature>
<evidence type="ECO:0000313" key="4">
    <source>
        <dbReference type="Proteomes" id="UP000298631"/>
    </source>
</evidence>
<dbReference type="GO" id="GO:0016491">
    <property type="term" value="F:oxidoreductase activity"/>
    <property type="evidence" value="ECO:0007669"/>
    <property type="project" value="InterPro"/>
</dbReference>
<dbReference type="SUPFAM" id="SSF52833">
    <property type="entry name" value="Thioredoxin-like"/>
    <property type="match status" value="1"/>
</dbReference>
<dbReference type="InterPro" id="IPR001853">
    <property type="entry name" value="DSBA-like_thioredoxin_dom"/>
</dbReference>
<dbReference type="KEGG" id="pseb:EOK75_16105"/>
<keyword evidence="4" id="KW-1185">Reference proteome</keyword>
<evidence type="ECO:0000259" key="2">
    <source>
        <dbReference type="Pfam" id="PF01323"/>
    </source>
</evidence>
<organism evidence="3 4">
    <name type="scientific">Pseudorhodobacter turbinis</name>
    <dbReference type="NCBI Taxonomy" id="2500533"/>
    <lineage>
        <taxon>Bacteria</taxon>
        <taxon>Pseudomonadati</taxon>
        <taxon>Pseudomonadota</taxon>
        <taxon>Alphaproteobacteria</taxon>
        <taxon>Rhodobacterales</taxon>
        <taxon>Paracoccaceae</taxon>
        <taxon>Pseudorhodobacter</taxon>
    </lineage>
</organism>
<name>A0A4P8EJB4_9RHOB</name>
<geneLocation type="plasmid" evidence="3 4">
    <name>unnamed1</name>
</geneLocation>
<feature type="signal peptide" evidence="1">
    <location>
        <begin position="1"/>
        <end position="18"/>
    </location>
</feature>
<dbReference type="AlphaFoldDB" id="A0A4P8EJB4"/>
<dbReference type="Gene3D" id="3.40.30.10">
    <property type="entry name" value="Glutaredoxin"/>
    <property type="match status" value="1"/>
</dbReference>
<keyword evidence="1" id="KW-0732">Signal</keyword>
<evidence type="ECO:0000256" key="1">
    <source>
        <dbReference type="SAM" id="SignalP"/>
    </source>
</evidence>
<sequence length="105" mass="11354">MGASALALGMALAGGALAMPLWAEERDILDAAVRVDVANAEGMDGARLLAMKESDEIHALWEKSHTEASAAGVFGTPTYVYKSARFWAQDRLEFLDERLNATLWA</sequence>
<reference evidence="3 4" key="1">
    <citation type="submission" date="2019-05" db="EMBL/GenBank/DDBJ databases">
        <title>Pseudorhodobacter turbinis sp. nov., isolated from the gut of the Korean turban shell.</title>
        <authorList>
            <person name="Jeong Y.-S."/>
            <person name="Kang W.-R."/>
            <person name="Bae J.-W."/>
        </authorList>
    </citation>
    <scope>NUCLEOTIDE SEQUENCE [LARGE SCALE GENOMIC DNA]</scope>
    <source>
        <strain evidence="3 4">S12M18</strain>
        <plasmid evidence="3 4">unnamed1</plasmid>
    </source>
</reference>
<feature type="chain" id="PRO_5020957398" description="DSBA-like thioredoxin domain-containing protein" evidence="1">
    <location>
        <begin position="19"/>
        <end position="105"/>
    </location>
</feature>
<proteinExistence type="predicted"/>